<proteinExistence type="predicted"/>
<dbReference type="GeneID" id="83731718"/>
<dbReference type="Proteomes" id="UP000003676">
    <property type="component" value="Unassembled WGS sequence"/>
</dbReference>
<reference evidence="1 2" key="2">
    <citation type="submission" date="2008-10" db="EMBL/GenBank/DDBJ databases">
        <authorList>
            <person name="Fulton L."/>
            <person name="Clifton S."/>
            <person name="Fulton B."/>
            <person name="Xu J."/>
            <person name="Minx P."/>
            <person name="Pepin K.H."/>
            <person name="Johnson M."/>
            <person name="Bhonagiri V."/>
            <person name="Nash W.E."/>
            <person name="Mardis E.R."/>
            <person name="Wilson R.K."/>
        </authorList>
    </citation>
    <scope>NUCLEOTIDE SEQUENCE [LARGE SCALE GENOMIC DNA]</scope>
    <source>
        <strain evidence="1 2">ATCC 29098</strain>
    </source>
</reference>
<sequence length="56" mass="6374">MPVYEAIKAATDEEGRLRAALHFVGYVNEVTARHRAQEADKAALRDFYDHLEEIGE</sequence>
<evidence type="ECO:0000313" key="1">
    <source>
        <dbReference type="EMBL" id="EEB33841.1"/>
    </source>
</evidence>
<accession>B6WSS9</accession>
<dbReference type="AlphaFoldDB" id="B6WSS9"/>
<dbReference type="EMBL" id="ABXU01000029">
    <property type="protein sequence ID" value="EEB33841.1"/>
    <property type="molecule type" value="Genomic_DNA"/>
</dbReference>
<evidence type="ECO:0000313" key="2">
    <source>
        <dbReference type="Proteomes" id="UP000003676"/>
    </source>
</evidence>
<gene>
    <name evidence="1" type="ORF">DESPIG_01131</name>
</gene>
<comment type="caution">
    <text evidence="1">The sequence shown here is derived from an EMBL/GenBank/DDBJ whole genome shotgun (WGS) entry which is preliminary data.</text>
</comment>
<reference evidence="1 2" key="1">
    <citation type="submission" date="2008-10" db="EMBL/GenBank/DDBJ databases">
        <title>Draft genome sequence of Desulvovibrio piger (ATCC 29098).</title>
        <authorList>
            <person name="Sudarsanam P."/>
            <person name="Ley R."/>
            <person name="Guruge J."/>
            <person name="Turnbaugh P.J."/>
            <person name="Mahowald M."/>
            <person name="Liep D."/>
            <person name="Gordon J."/>
        </authorList>
    </citation>
    <scope>NUCLEOTIDE SEQUENCE [LARGE SCALE GENOMIC DNA]</scope>
    <source>
        <strain evidence="1 2">ATCC 29098</strain>
    </source>
</reference>
<dbReference type="RefSeq" id="WP_006005597.1">
    <property type="nucleotide sequence ID" value="NZ_DS996355.1"/>
</dbReference>
<name>B6WSS9_9BACT</name>
<protein>
    <submittedName>
        <fullName evidence="1">Uncharacterized protein</fullName>
    </submittedName>
</protein>
<organism evidence="1 2">
    <name type="scientific">Desulfovibrio piger ATCC 29098</name>
    <dbReference type="NCBI Taxonomy" id="411464"/>
    <lineage>
        <taxon>Bacteria</taxon>
        <taxon>Pseudomonadati</taxon>
        <taxon>Thermodesulfobacteriota</taxon>
        <taxon>Desulfovibrionia</taxon>
        <taxon>Desulfovibrionales</taxon>
        <taxon>Desulfovibrionaceae</taxon>
        <taxon>Desulfovibrio</taxon>
    </lineage>
</organism>
<dbReference type="HOGENOM" id="CLU_3006822_0_0_7"/>